<comment type="subunit">
    <text evidence="8">Homotetramer.</text>
</comment>
<dbReference type="EC" id="2.7.1.21" evidence="2 8"/>
<sequence>MAKLFWRYGAMAAGKTLALLGVAHNYERLGRSVVIYTAAIDDRYGEGTVGTRLGLQRPARTFAPDTVFAADDIPAGTACVLIDEAQFLTTEQVRQLHRIAVLHGVPVIGYGLRTDFLGNGFEGAAALGLLADQVEELKTVCACGRKASFNMRVDGNGRRVNEGEQVSIGGDASYIAVCPFRFYTDACKP</sequence>
<comment type="caution">
    <text evidence="8">Lacks conserved residue(s) required for the propagation of feature annotation.</text>
</comment>
<dbReference type="GO" id="GO:0071897">
    <property type="term" value="P:DNA biosynthetic process"/>
    <property type="evidence" value="ECO:0007669"/>
    <property type="project" value="UniProtKB-KW"/>
</dbReference>
<evidence type="ECO:0000256" key="8">
    <source>
        <dbReference type="HAMAP-Rule" id="MF_00124"/>
    </source>
</evidence>
<evidence type="ECO:0000256" key="2">
    <source>
        <dbReference type="ARBA" id="ARBA00012118"/>
    </source>
</evidence>
<evidence type="ECO:0000256" key="11">
    <source>
        <dbReference type="RuleBase" id="RU000544"/>
    </source>
</evidence>
<feature type="active site" description="Proton acceptor" evidence="8 9">
    <location>
        <position position="84"/>
    </location>
</feature>
<proteinExistence type="inferred from homology"/>
<feature type="binding site" evidence="10">
    <location>
        <begin position="166"/>
        <end position="169"/>
    </location>
    <ligand>
        <name>substrate</name>
    </ligand>
</feature>
<comment type="caution">
    <text evidence="13">The sequence shown here is derived from an EMBL/GenBank/DDBJ whole genome shotgun (WGS) entry which is preliminary data.</text>
</comment>
<evidence type="ECO:0000256" key="7">
    <source>
        <dbReference type="ARBA" id="ARBA00022840"/>
    </source>
</evidence>
<evidence type="ECO:0000256" key="5">
    <source>
        <dbReference type="ARBA" id="ARBA00022741"/>
    </source>
</evidence>
<comment type="similarity">
    <text evidence="1 8 12">Belongs to the thymidine kinase family.</text>
</comment>
<feature type="binding site" evidence="10">
    <location>
        <position position="174"/>
    </location>
    <ligand>
        <name>substrate</name>
    </ligand>
</feature>
<protein>
    <recommendedName>
        <fullName evidence="2 8">Thymidine kinase</fullName>
        <ecNumber evidence="2 8">2.7.1.21</ecNumber>
    </recommendedName>
</protein>
<dbReference type="EMBL" id="SACM01000001">
    <property type="protein sequence ID" value="RVT88782.1"/>
    <property type="molecule type" value="Genomic_DNA"/>
</dbReference>
<dbReference type="OrthoDB" id="9781579at2"/>
<keyword evidence="5 8" id="KW-0547">Nucleotide-binding</keyword>
<comment type="catalytic activity">
    <reaction evidence="8 11">
        <text>thymidine + ATP = dTMP + ADP + H(+)</text>
        <dbReference type="Rhea" id="RHEA:19129"/>
        <dbReference type="ChEBI" id="CHEBI:15378"/>
        <dbReference type="ChEBI" id="CHEBI:17748"/>
        <dbReference type="ChEBI" id="CHEBI:30616"/>
        <dbReference type="ChEBI" id="CHEBI:63528"/>
        <dbReference type="ChEBI" id="CHEBI:456216"/>
        <dbReference type="EC" id="2.7.1.21"/>
    </reaction>
</comment>
<accession>A0A3S2V5A4</accession>
<feature type="binding site" evidence="8">
    <location>
        <begin position="9"/>
        <end position="16"/>
    </location>
    <ligand>
        <name>ATP</name>
        <dbReference type="ChEBI" id="CHEBI:30616"/>
    </ligand>
</feature>
<dbReference type="PANTHER" id="PTHR11441:SF0">
    <property type="entry name" value="THYMIDINE KINASE, CYTOSOLIC"/>
    <property type="match status" value="1"/>
</dbReference>
<dbReference type="InterPro" id="IPR027417">
    <property type="entry name" value="P-loop_NTPase"/>
</dbReference>
<keyword evidence="3 8" id="KW-0237">DNA synthesis</keyword>
<gene>
    <name evidence="8" type="primary">tdk</name>
    <name evidence="13" type="ORF">EOD73_07385</name>
</gene>
<evidence type="ECO:0000313" key="14">
    <source>
        <dbReference type="Proteomes" id="UP000288587"/>
    </source>
</evidence>
<evidence type="ECO:0000256" key="3">
    <source>
        <dbReference type="ARBA" id="ARBA00022634"/>
    </source>
</evidence>
<evidence type="ECO:0000256" key="4">
    <source>
        <dbReference type="ARBA" id="ARBA00022679"/>
    </source>
</evidence>
<dbReference type="Pfam" id="PF00265">
    <property type="entry name" value="TK"/>
    <property type="match status" value="1"/>
</dbReference>
<comment type="subcellular location">
    <subcellularLocation>
        <location evidence="8">Cytoplasm</location>
    </subcellularLocation>
</comment>
<evidence type="ECO:0000256" key="10">
    <source>
        <dbReference type="PIRSR" id="PIRSR035805-2"/>
    </source>
</evidence>
<feature type="binding site" evidence="8">
    <location>
        <begin position="83"/>
        <end position="86"/>
    </location>
    <ligand>
        <name>ATP</name>
        <dbReference type="ChEBI" id="CHEBI:30616"/>
    </ligand>
</feature>
<dbReference type="GO" id="GO:0005829">
    <property type="term" value="C:cytosol"/>
    <property type="evidence" value="ECO:0007669"/>
    <property type="project" value="TreeGrafter"/>
</dbReference>
<dbReference type="GO" id="GO:0046104">
    <property type="term" value="P:thymidine metabolic process"/>
    <property type="evidence" value="ECO:0007669"/>
    <property type="project" value="TreeGrafter"/>
</dbReference>
<dbReference type="RefSeq" id="WP_127682236.1">
    <property type="nucleotide sequence ID" value="NZ_SACM01000001.1"/>
</dbReference>
<evidence type="ECO:0000313" key="13">
    <source>
        <dbReference type="EMBL" id="RVT88782.1"/>
    </source>
</evidence>
<dbReference type="Gene3D" id="3.40.50.300">
    <property type="entry name" value="P-loop containing nucleotide triphosphate hydrolases"/>
    <property type="match status" value="1"/>
</dbReference>
<dbReference type="NCBIfam" id="NF003300">
    <property type="entry name" value="PRK04296.1-5"/>
    <property type="match status" value="1"/>
</dbReference>
<dbReference type="GO" id="GO:0004797">
    <property type="term" value="F:thymidine kinase activity"/>
    <property type="evidence" value="ECO:0007669"/>
    <property type="project" value="UniProtKB-UniRule"/>
</dbReference>
<keyword evidence="4 8" id="KW-0808">Transferase</keyword>
<keyword evidence="7 8" id="KW-0067">ATP-binding</keyword>
<organism evidence="13 14">
    <name type="scientific">Inhella crocodyli</name>
    <dbReference type="NCBI Taxonomy" id="2499851"/>
    <lineage>
        <taxon>Bacteria</taxon>
        <taxon>Pseudomonadati</taxon>
        <taxon>Pseudomonadota</taxon>
        <taxon>Betaproteobacteria</taxon>
        <taxon>Burkholderiales</taxon>
        <taxon>Sphaerotilaceae</taxon>
        <taxon>Inhella</taxon>
    </lineage>
</organism>
<dbReference type="AlphaFoldDB" id="A0A3S2V5A4"/>
<keyword evidence="14" id="KW-1185">Reference proteome</keyword>
<dbReference type="SUPFAM" id="SSF52540">
    <property type="entry name" value="P-loop containing nucleoside triphosphate hydrolases"/>
    <property type="match status" value="1"/>
</dbReference>
<name>A0A3S2V5A4_9BURK</name>
<dbReference type="Gene3D" id="3.30.60.20">
    <property type="match status" value="1"/>
</dbReference>
<reference evidence="13 14" key="1">
    <citation type="submission" date="2019-01" db="EMBL/GenBank/DDBJ databases">
        <authorList>
            <person name="Chen W.-M."/>
        </authorList>
    </citation>
    <scope>NUCLEOTIDE SEQUENCE [LARGE SCALE GENOMIC DNA]</scope>
    <source>
        <strain evidence="13 14">CCP-18</strain>
    </source>
</reference>
<keyword evidence="6 8" id="KW-0418">Kinase</keyword>
<dbReference type="Proteomes" id="UP000288587">
    <property type="component" value="Unassembled WGS sequence"/>
</dbReference>
<evidence type="ECO:0000256" key="9">
    <source>
        <dbReference type="PIRSR" id="PIRSR035805-1"/>
    </source>
</evidence>
<evidence type="ECO:0000256" key="6">
    <source>
        <dbReference type="ARBA" id="ARBA00022777"/>
    </source>
</evidence>
<dbReference type="PIRSF" id="PIRSF035805">
    <property type="entry name" value="TK_cell"/>
    <property type="match status" value="1"/>
</dbReference>
<dbReference type="HAMAP" id="MF_00124">
    <property type="entry name" value="Thymidine_kinase"/>
    <property type="match status" value="1"/>
</dbReference>
<evidence type="ECO:0000256" key="1">
    <source>
        <dbReference type="ARBA" id="ARBA00007587"/>
    </source>
</evidence>
<keyword evidence="8" id="KW-0963">Cytoplasm</keyword>
<evidence type="ECO:0000256" key="12">
    <source>
        <dbReference type="RuleBase" id="RU004165"/>
    </source>
</evidence>
<dbReference type="SUPFAM" id="SSF57716">
    <property type="entry name" value="Glucocorticoid receptor-like (DNA-binding domain)"/>
    <property type="match status" value="1"/>
</dbReference>
<dbReference type="PANTHER" id="PTHR11441">
    <property type="entry name" value="THYMIDINE KINASE"/>
    <property type="match status" value="1"/>
</dbReference>
<dbReference type="InterPro" id="IPR001267">
    <property type="entry name" value="Thymidine_kinase"/>
</dbReference>
<dbReference type="GO" id="GO:0005524">
    <property type="term" value="F:ATP binding"/>
    <property type="evidence" value="ECO:0007669"/>
    <property type="project" value="UniProtKB-UniRule"/>
</dbReference>